<comment type="caution">
    <text evidence="16">The sequence shown here is derived from an EMBL/GenBank/DDBJ whole genome shotgun (WGS) entry which is preliminary data.</text>
</comment>
<dbReference type="SMART" id="SM00388">
    <property type="entry name" value="HisKA"/>
    <property type="match status" value="1"/>
</dbReference>
<evidence type="ECO:0000256" key="6">
    <source>
        <dbReference type="ARBA" id="ARBA00022777"/>
    </source>
</evidence>
<dbReference type="InterPro" id="IPR004358">
    <property type="entry name" value="Sig_transdc_His_kin-like_C"/>
</dbReference>
<evidence type="ECO:0000313" key="16">
    <source>
        <dbReference type="EMBL" id="MEP0867207.1"/>
    </source>
</evidence>
<protein>
    <recommendedName>
        <fullName evidence="3">histidine kinase</fullName>
        <ecNumber evidence="3">2.7.13.3</ecNumber>
    </recommendedName>
</protein>
<dbReference type="Pfam" id="PF08447">
    <property type="entry name" value="PAS_3"/>
    <property type="match status" value="2"/>
</dbReference>
<dbReference type="PROSITE" id="PS50046">
    <property type="entry name" value="PHYTOCHROME_2"/>
    <property type="match status" value="1"/>
</dbReference>
<dbReference type="Gene3D" id="3.30.450.20">
    <property type="entry name" value="PAS domain"/>
    <property type="match status" value="3"/>
</dbReference>
<keyword evidence="9" id="KW-1133">Transmembrane helix</keyword>
<evidence type="ECO:0000256" key="9">
    <source>
        <dbReference type="PROSITE-ProRule" id="PRU00244"/>
    </source>
</evidence>
<dbReference type="CDD" id="cd17546">
    <property type="entry name" value="REC_hyHK_CKI1_RcsC-like"/>
    <property type="match status" value="1"/>
</dbReference>
<dbReference type="SMART" id="SM00086">
    <property type="entry name" value="PAC"/>
    <property type="match status" value="3"/>
</dbReference>
<dbReference type="SUPFAM" id="SSF52172">
    <property type="entry name" value="CheY-like"/>
    <property type="match status" value="1"/>
</dbReference>
<dbReference type="PRINTS" id="PR00344">
    <property type="entry name" value="BCTRLSENSOR"/>
</dbReference>
<dbReference type="CDD" id="cd00082">
    <property type="entry name" value="HisKA"/>
    <property type="match status" value="1"/>
</dbReference>
<feature type="domain" description="Histidine kinase" evidence="11">
    <location>
        <begin position="1228"/>
        <end position="1448"/>
    </location>
</feature>
<dbReference type="NCBIfam" id="TIGR00229">
    <property type="entry name" value="sensory_box"/>
    <property type="match status" value="2"/>
</dbReference>
<keyword evidence="17" id="KW-1185">Reference proteome</keyword>
<keyword evidence="9" id="KW-0472">Membrane</keyword>
<dbReference type="SUPFAM" id="SSF55785">
    <property type="entry name" value="PYP-like sensor domain (PAS domain)"/>
    <property type="match status" value="3"/>
</dbReference>
<dbReference type="SMART" id="SM00448">
    <property type="entry name" value="REC"/>
    <property type="match status" value="1"/>
</dbReference>
<feature type="domain" description="Phytochrome chromophore attachment site" evidence="10">
    <location>
        <begin position="1023"/>
        <end position="1187"/>
    </location>
</feature>
<dbReference type="Gene3D" id="3.30.450.40">
    <property type="match status" value="3"/>
</dbReference>
<evidence type="ECO:0000259" key="13">
    <source>
        <dbReference type="PROSITE" id="PS50112"/>
    </source>
</evidence>
<dbReference type="Gene3D" id="3.40.50.2300">
    <property type="match status" value="1"/>
</dbReference>
<evidence type="ECO:0000256" key="8">
    <source>
        <dbReference type="PROSITE-ProRule" id="PRU00169"/>
    </source>
</evidence>
<evidence type="ECO:0000259" key="14">
    <source>
        <dbReference type="PROSITE" id="PS50113"/>
    </source>
</evidence>
<dbReference type="InterPro" id="IPR005330">
    <property type="entry name" value="MHYT_dom"/>
</dbReference>
<feature type="domain" description="MHYT" evidence="15">
    <location>
        <begin position="5"/>
        <end position="198"/>
    </location>
</feature>
<feature type="transmembrane region" description="Helical" evidence="9">
    <location>
        <begin position="136"/>
        <end position="158"/>
    </location>
</feature>
<dbReference type="InterPro" id="IPR005467">
    <property type="entry name" value="His_kinase_dom"/>
</dbReference>
<dbReference type="SUPFAM" id="SSF47384">
    <property type="entry name" value="Homodimeric domain of signal transducing histidine kinase"/>
    <property type="match status" value="1"/>
</dbReference>
<proteinExistence type="inferred from homology"/>
<dbReference type="Pfam" id="PF02518">
    <property type="entry name" value="HATPase_c"/>
    <property type="match status" value="1"/>
</dbReference>
<sequence>MAGTYNLGLVTLSFAIALIASYTALDLAGRVKSGLERGRWRWLLGGAAAMGSGIWSMHFIAMLAFQLPECVNYNVWITLLSLLYGIIAASIALWLVSRSLMSTPLLIGGGVCMEIAIASMHYTGMAAMQLPAKIEYDWILVSLSVAIALSASFAALWLFRLQNQSSQGLFWQKLGSAFVMGVAISGMHYTGMQATHFIPYEVLPVQQSPAINQSWLGVAIGIASLFILSLALLTSLFDKRLTAQLVREQALQESEKRFRTLIGEMQVGVLLLNANAEILVCNQAATNLLNLNPEDARHQVFGACWHLLHEDGTPFQTTELPVQKAAQERQPIHNIVMGIAPAGNEEIQPRVKSPQHLNQRWLLVNADPQIAEDGSVERIICTLSDITNQKQAEVALRQSEERFALAVEGANDGIWDWNLQTNYAYLSPRWKSMLGYEDSEIKSHIDSWFKIIHPEDSERVRGALHDYLTKKTPSYKEEFRALHKDGSYRWIFTPGVASWDETGTPYRLAGSHTDINDRKHREEALQLIVEGTGSATGNEFFHTCVRYLAQVLGVRYALVGKFTNDAKTRVSTLAFWKGEDGENFEYDLAGTPCENVLQGTSGFYPSEVQKLFPDFGDLVELNAQSYWGIPLLDSAGNVIGNLAVLDVQPMPYDPGKEMILKIFVARTGAELERKLAEELLHKRAEMDSCLSRISRMFMISIPNRDLNRSYNLHQSPDRFIDENLDNAIAFTLQTVGEVLGSDRAYLFQYDSNHSCLKMTHEWCSFGIEPLIDKFQRLPVENDSWVHSQILSGNTVQIPADIPPEATEKAEWVDIKSRLAVPTLQSGKVVGFLGLDAVRSSSIWSQEEINWLQLVTEFIAISQGHLEAQAALQRSNTRYQNLAQNVPGMIYQFMLKPDGSRAFLYVSGGCREIFGLEPEEVLQDGPVFWTLTHPDDIALLNRSIAISAETLKPWDCVWRVLVSGQMKWLQGSSRPERQADGSIIWDGLVTDITEDKEAEAALRESAEREKAIAFVIQRMRQTLDIDQIFSATTQELREALNGDRAAVYRFNPDWSGEFVSESVAEGWNLLVLQQIYQPDLKKVVVDQSDCVVKTLDSSPYPVQDTYLQENQGGFHRQKTSYRCVADIYSAGFDDCYLQLLERFQARAYIIVPIFCSNQLWGLLAIYQNSAPRQWQDAEIKMVVQIGAQLGVAIQQAELLAQTQKQSVELIKAKETADAANRAKSEFLANMSHELRTPLNAVLGFTQLMSLDTSLCPEHQEYLDIISRSGEHLLELINGVLEMSKIEAGRVTLLENNFDLYRLLDSIERMLQLKATSKGIQLICDRAPQVPQYVKTDESKLRQVLINLLSNAIKFTQEGSVTLRVSAVEGIKQLKLYFEVEDTGFGIAPEEFDKLFEAFGQTATGLKSNQGTGLGLPISQKFVQLMGGEITVTSVPGKGAKFTFDIQVSLLEETPIETTQPIFKKVIGLAPNQPIYRILVVEDRLTNRLLLVELLSSVGFQVREACDGQEAVAIWESWQPHLIWMDMRMPLMNGYEATKTIRASLNGQATVIIALTASAFEEERQIILSAGCDDFVRKPFREEELLFKMSKYLGVRYLYQEEAHQIESRKQNLQKVSNCGRGIQITGMPPQWIEQIHYAASQGSDLLIFELIKEIPADNSALIIALTDLAENFQFEQIIKLAQSSVS</sequence>
<evidence type="ECO:0000259" key="11">
    <source>
        <dbReference type="PROSITE" id="PS50109"/>
    </source>
</evidence>
<organism evidence="16 17">
    <name type="scientific">Funiculus sociatus GB2-A5</name>
    <dbReference type="NCBI Taxonomy" id="2933946"/>
    <lineage>
        <taxon>Bacteria</taxon>
        <taxon>Bacillati</taxon>
        <taxon>Cyanobacteriota</taxon>
        <taxon>Cyanophyceae</taxon>
        <taxon>Coleofasciculales</taxon>
        <taxon>Coleofasciculaceae</taxon>
        <taxon>Funiculus</taxon>
    </lineage>
</organism>
<feature type="transmembrane region" description="Helical" evidence="9">
    <location>
        <begin position="73"/>
        <end position="96"/>
    </location>
</feature>
<name>A0ABV0JUW4_9CYAN</name>
<dbReference type="InterPro" id="IPR036097">
    <property type="entry name" value="HisK_dim/P_sf"/>
</dbReference>
<feature type="domain" description="PAS" evidence="13">
    <location>
        <begin position="399"/>
        <end position="471"/>
    </location>
</feature>
<keyword evidence="7" id="KW-0902">Two-component regulatory system</keyword>
<dbReference type="SUPFAM" id="SSF55781">
    <property type="entry name" value="GAF domain-like"/>
    <property type="match status" value="3"/>
</dbReference>
<evidence type="ECO:0000259" key="10">
    <source>
        <dbReference type="PROSITE" id="PS50046"/>
    </source>
</evidence>
<dbReference type="InterPro" id="IPR029016">
    <property type="entry name" value="GAF-like_dom_sf"/>
</dbReference>
<dbReference type="InterPro" id="IPR003661">
    <property type="entry name" value="HisK_dim/P_dom"/>
</dbReference>
<dbReference type="PROSITE" id="PS50110">
    <property type="entry name" value="RESPONSE_REGULATORY"/>
    <property type="match status" value="1"/>
</dbReference>
<dbReference type="InterPro" id="IPR003594">
    <property type="entry name" value="HATPase_dom"/>
</dbReference>
<dbReference type="InterPro" id="IPR003018">
    <property type="entry name" value="GAF"/>
</dbReference>
<dbReference type="PROSITE" id="PS50112">
    <property type="entry name" value="PAS"/>
    <property type="match status" value="3"/>
</dbReference>
<dbReference type="RefSeq" id="WP_190426157.1">
    <property type="nucleotide sequence ID" value="NZ_JAMPKK010000062.1"/>
</dbReference>
<dbReference type="InterPro" id="IPR016132">
    <property type="entry name" value="Phyto_chromo_attachment"/>
</dbReference>
<comment type="similarity">
    <text evidence="2">In the N-terminal section; belongs to the phytochrome family.</text>
</comment>
<evidence type="ECO:0000256" key="3">
    <source>
        <dbReference type="ARBA" id="ARBA00012438"/>
    </source>
</evidence>
<comment type="catalytic activity">
    <reaction evidence="1">
        <text>ATP + protein L-histidine = ADP + protein N-phospho-L-histidine.</text>
        <dbReference type="EC" id="2.7.13.3"/>
    </reaction>
</comment>
<evidence type="ECO:0000256" key="7">
    <source>
        <dbReference type="ARBA" id="ARBA00023012"/>
    </source>
</evidence>
<dbReference type="SMART" id="SM00091">
    <property type="entry name" value="PAS"/>
    <property type="match status" value="3"/>
</dbReference>
<evidence type="ECO:0000256" key="5">
    <source>
        <dbReference type="ARBA" id="ARBA00022679"/>
    </source>
</evidence>
<dbReference type="Pfam" id="PF00072">
    <property type="entry name" value="Response_reg"/>
    <property type="match status" value="1"/>
</dbReference>
<dbReference type="InterPro" id="IPR000700">
    <property type="entry name" value="PAS-assoc_C"/>
</dbReference>
<dbReference type="Pfam" id="PF13188">
    <property type="entry name" value="PAS_8"/>
    <property type="match status" value="1"/>
</dbReference>
<gene>
    <name evidence="16" type="ORF">NDI37_22405</name>
</gene>
<dbReference type="Pfam" id="PF03707">
    <property type="entry name" value="MHYT"/>
    <property type="match status" value="3"/>
</dbReference>
<evidence type="ECO:0000256" key="2">
    <source>
        <dbReference type="ARBA" id="ARBA00006402"/>
    </source>
</evidence>
<dbReference type="InterPro" id="IPR011006">
    <property type="entry name" value="CheY-like_superfamily"/>
</dbReference>
<dbReference type="SUPFAM" id="SSF55874">
    <property type="entry name" value="ATPase domain of HSP90 chaperone/DNA topoisomerase II/histidine kinase"/>
    <property type="match status" value="1"/>
</dbReference>
<evidence type="ECO:0000313" key="17">
    <source>
        <dbReference type="Proteomes" id="UP001442494"/>
    </source>
</evidence>
<dbReference type="InterPro" id="IPR001789">
    <property type="entry name" value="Sig_transdc_resp-reg_receiver"/>
</dbReference>
<dbReference type="PROSITE" id="PS50109">
    <property type="entry name" value="HIS_KIN"/>
    <property type="match status" value="1"/>
</dbReference>
<dbReference type="InterPro" id="IPR001610">
    <property type="entry name" value="PAC"/>
</dbReference>
<feature type="transmembrane region" description="Helical" evidence="9">
    <location>
        <begin position="215"/>
        <end position="237"/>
    </location>
</feature>
<dbReference type="InterPro" id="IPR035965">
    <property type="entry name" value="PAS-like_dom_sf"/>
</dbReference>
<evidence type="ECO:0000256" key="4">
    <source>
        <dbReference type="ARBA" id="ARBA00022553"/>
    </source>
</evidence>
<dbReference type="Gene3D" id="1.10.287.130">
    <property type="match status" value="1"/>
</dbReference>
<evidence type="ECO:0000259" key="12">
    <source>
        <dbReference type="PROSITE" id="PS50110"/>
    </source>
</evidence>
<dbReference type="SMART" id="SM00387">
    <property type="entry name" value="HATPase_c"/>
    <property type="match status" value="1"/>
</dbReference>
<dbReference type="EMBL" id="JAMPKK010000062">
    <property type="protein sequence ID" value="MEP0867207.1"/>
    <property type="molecule type" value="Genomic_DNA"/>
</dbReference>
<dbReference type="InterPro" id="IPR000014">
    <property type="entry name" value="PAS"/>
</dbReference>
<keyword evidence="5" id="KW-0808">Transferase</keyword>
<dbReference type="CDD" id="cd00130">
    <property type="entry name" value="PAS"/>
    <property type="match status" value="3"/>
</dbReference>
<dbReference type="Pfam" id="PF01590">
    <property type="entry name" value="GAF"/>
    <property type="match status" value="2"/>
</dbReference>
<accession>A0ABV0JUW4</accession>
<dbReference type="CDD" id="cd16922">
    <property type="entry name" value="HATPase_EvgS-ArcB-TorS-like"/>
    <property type="match status" value="1"/>
</dbReference>
<dbReference type="InterPro" id="IPR013655">
    <property type="entry name" value="PAS_fold_3"/>
</dbReference>
<keyword evidence="6" id="KW-0418">Kinase</keyword>
<dbReference type="PANTHER" id="PTHR45339">
    <property type="entry name" value="HYBRID SIGNAL TRANSDUCTION HISTIDINE KINASE J"/>
    <property type="match status" value="1"/>
</dbReference>
<keyword evidence="4 8" id="KW-0597">Phosphoprotein</keyword>
<dbReference type="PROSITE" id="PS50113">
    <property type="entry name" value="PAC"/>
    <property type="match status" value="3"/>
</dbReference>
<feature type="domain" description="PAC" evidence="14">
    <location>
        <begin position="951"/>
        <end position="1003"/>
    </location>
</feature>
<feature type="transmembrane region" description="Helical" evidence="9">
    <location>
        <begin position="6"/>
        <end position="28"/>
    </location>
</feature>
<reference evidence="16 17" key="1">
    <citation type="submission" date="2022-04" db="EMBL/GenBank/DDBJ databases">
        <title>Positive selection, recombination, and allopatry shape intraspecific diversity of widespread and dominant cyanobacteria.</title>
        <authorList>
            <person name="Wei J."/>
            <person name="Shu W."/>
            <person name="Hu C."/>
        </authorList>
    </citation>
    <scope>NUCLEOTIDE SEQUENCE [LARGE SCALE GENOMIC DNA]</scope>
    <source>
        <strain evidence="16 17">GB2-A5</strain>
    </source>
</reference>
<feature type="transmembrane region" description="Helical" evidence="9">
    <location>
        <begin position="40"/>
        <end position="67"/>
    </location>
</feature>
<evidence type="ECO:0000256" key="1">
    <source>
        <dbReference type="ARBA" id="ARBA00000085"/>
    </source>
</evidence>
<dbReference type="Gene3D" id="3.30.565.10">
    <property type="entry name" value="Histidine kinase-like ATPase, C-terminal domain"/>
    <property type="match status" value="1"/>
</dbReference>
<keyword evidence="9" id="KW-0812">Transmembrane</keyword>
<feature type="domain" description="Response regulatory" evidence="12">
    <location>
        <begin position="1475"/>
        <end position="1591"/>
    </location>
</feature>
<dbReference type="PANTHER" id="PTHR45339:SF1">
    <property type="entry name" value="HYBRID SIGNAL TRANSDUCTION HISTIDINE KINASE J"/>
    <property type="match status" value="1"/>
</dbReference>
<dbReference type="InterPro" id="IPR036890">
    <property type="entry name" value="HATPase_C_sf"/>
</dbReference>
<dbReference type="EC" id="2.7.13.3" evidence="3"/>
<feature type="domain" description="PAC" evidence="14">
    <location>
        <begin position="345"/>
        <end position="398"/>
    </location>
</feature>
<dbReference type="Pfam" id="PF00512">
    <property type="entry name" value="HisKA"/>
    <property type="match status" value="1"/>
</dbReference>
<dbReference type="SMART" id="SM00065">
    <property type="entry name" value="GAF"/>
    <property type="match status" value="3"/>
</dbReference>
<dbReference type="Proteomes" id="UP001442494">
    <property type="component" value="Unassembled WGS sequence"/>
</dbReference>
<feature type="transmembrane region" description="Helical" evidence="9">
    <location>
        <begin position="103"/>
        <end position="124"/>
    </location>
</feature>
<evidence type="ECO:0000259" key="15">
    <source>
        <dbReference type="PROSITE" id="PS50924"/>
    </source>
</evidence>
<feature type="domain" description="PAC" evidence="14">
    <location>
        <begin position="475"/>
        <end position="527"/>
    </location>
</feature>
<dbReference type="PROSITE" id="PS50924">
    <property type="entry name" value="MHYT"/>
    <property type="match status" value="1"/>
</dbReference>
<feature type="domain" description="PAS" evidence="13">
    <location>
        <begin position="254"/>
        <end position="311"/>
    </location>
</feature>
<feature type="modified residue" description="4-aspartylphosphate" evidence="8">
    <location>
        <position position="1524"/>
    </location>
</feature>
<feature type="domain" description="PAS" evidence="13">
    <location>
        <begin position="892"/>
        <end position="950"/>
    </location>
</feature>